<gene>
    <name evidence="3" type="ORF">UREG_02405</name>
</gene>
<dbReference type="GO" id="GO:0005737">
    <property type="term" value="C:cytoplasm"/>
    <property type="evidence" value="ECO:0007669"/>
    <property type="project" value="TreeGrafter"/>
</dbReference>
<organism evidence="3 4">
    <name type="scientific">Uncinocarpus reesii (strain UAMH 1704)</name>
    <dbReference type="NCBI Taxonomy" id="336963"/>
    <lineage>
        <taxon>Eukaryota</taxon>
        <taxon>Fungi</taxon>
        <taxon>Dikarya</taxon>
        <taxon>Ascomycota</taxon>
        <taxon>Pezizomycotina</taxon>
        <taxon>Eurotiomycetes</taxon>
        <taxon>Eurotiomycetidae</taxon>
        <taxon>Onygenales</taxon>
        <taxon>Onygenaceae</taxon>
        <taxon>Uncinocarpus</taxon>
    </lineage>
</organism>
<dbReference type="InterPro" id="IPR003495">
    <property type="entry name" value="CobW/HypB/UreG_nucleotide-bd"/>
</dbReference>
<dbReference type="PANTHER" id="PTHR13748:SF31">
    <property type="entry name" value="ZINC-REGULATED GTPASE METALLOPROTEIN ACTIVATOR 1A-RELATED"/>
    <property type="match status" value="1"/>
</dbReference>
<dbReference type="eggNOG" id="KOG2743">
    <property type="taxonomic scope" value="Eukaryota"/>
</dbReference>
<dbReference type="Gene3D" id="3.40.50.300">
    <property type="entry name" value="P-loop containing nucleotide triphosphate hydrolases"/>
    <property type="match status" value="1"/>
</dbReference>
<dbReference type="InterPro" id="IPR051316">
    <property type="entry name" value="Zinc-reg_GTPase_activator"/>
</dbReference>
<evidence type="ECO:0000256" key="1">
    <source>
        <dbReference type="SAM" id="MobiDB-lite"/>
    </source>
</evidence>
<evidence type="ECO:0000259" key="2">
    <source>
        <dbReference type="Pfam" id="PF02492"/>
    </source>
</evidence>
<protein>
    <recommendedName>
        <fullName evidence="2">CobW/HypB/UreG nucleotide-binding domain-containing protein</fullName>
    </recommendedName>
</protein>
<proteinExistence type="predicted"/>
<dbReference type="CDD" id="cd03112">
    <property type="entry name" value="CobW-like"/>
    <property type="match status" value="1"/>
</dbReference>
<evidence type="ECO:0000313" key="3">
    <source>
        <dbReference type="EMBL" id="EEP77556.1"/>
    </source>
</evidence>
<dbReference type="AlphaFoldDB" id="C4JFS1"/>
<name>C4JFS1_UNCRE</name>
<dbReference type="OrthoDB" id="258627at2759"/>
<accession>C4JFS1</accession>
<dbReference type="GeneID" id="8437912"/>
<dbReference type="InterPro" id="IPR027417">
    <property type="entry name" value="P-loop_NTPase"/>
</dbReference>
<sequence length="754" mass="83713">MAAQSNLGLRARAPMPRLQADTQLTSSGGKLLCSQESTGRIFTAVWLREMSVGKEEKMGDSVASQGRPGRIALGYTGEICKVDQFHVIKYPRSWTGEEAEGYNLIRLDQMEVERQIYERLGPHEGILSYHGPGDETGAIKLAYATHGDLETYIRAHDIPPEQFCTAWIRSLIYAFYFVYCRKVLYLFTTISSKSLISRTVRSSHSTQIWNQSARKIFCHGPIYWESAVSSTQSPLGPYLLMTTLKRIAFPGQKRFQQLMASFMQRSSTSVGQTSMRTFSHYTTISKKLNINTASRTYEHVSGSGFVVPSLLYISVHYLASHLKAIYDQDSRLELLTRGYDRVNVVPFKSPATSDSGQNSESRGHLGNSNCLASSIDRLDTDTVLVLVEMDINELDEDGPPELVSIEQLDTSERPKSPTDVDLPRVPITIVTEFGDSVDIEKSLTVNQEGQQVEEWLELPNGCLCCSVRDTGVIAIESLMSRRGSFDYILLETTGLADPGNIAPLFWVDDGLGSSIYLDGIVTLVDAKNILHHLDQPEPQEAQESPDNTVLTIAHLQISHADVIILNKSDLVTAAELEQVKSRITGINGLAAIHITDHSKVPQIEGALLELHAYDRLATVDFTEKGQSQLDPSISTLSFTIPDIPESKLPTIDKWLQSILWECQLPSGAPDRPFDFELHRLKAIIRLTKGSVKIVQGVRDIFEITDSETQQASAIKASKFVLIGRGLGKTPSVWRESLLEFLGDVKKVVSKGDDF</sequence>
<dbReference type="KEGG" id="ure:UREG_02405"/>
<dbReference type="InParanoid" id="C4JFS1"/>
<dbReference type="STRING" id="336963.C4JFS1"/>
<dbReference type="VEuPathDB" id="FungiDB:UREG_02405"/>
<dbReference type="EMBL" id="CH476615">
    <property type="protein sequence ID" value="EEP77556.1"/>
    <property type="molecule type" value="Genomic_DNA"/>
</dbReference>
<dbReference type="PANTHER" id="PTHR13748">
    <property type="entry name" value="COBW-RELATED"/>
    <property type="match status" value="1"/>
</dbReference>
<dbReference type="RefSeq" id="XP_002542889.1">
    <property type="nucleotide sequence ID" value="XM_002542843.1"/>
</dbReference>
<keyword evidence="4" id="KW-1185">Reference proteome</keyword>
<feature type="compositionally biased region" description="Polar residues" evidence="1">
    <location>
        <begin position="350"/>
        <end position="366"/>
    </location>
</feature>
<dbReference type="Proteomes" id="UP000002058">
    <property type="component" value="Unassembled WGS sequence"/>
</dbReference>
<feature type="region of interest" description="Disordered" evidence="1">
    <location>
        <begin position="347"/>
        <end position="366"/>
    </location>
</feature>
<dbReference type="Gene3D" id="3.30.1220.10">
    <property type="entry name" value="CobW-like, C-terminal domain"/>
    <property type="match status" value="1"/>
</dbReference>
<evidence type="ECO:0000313" key="4">
    <source>
        <dbReference type="Proteomes" id="UP000002058"/>
    </source>
</evidence>
<reference evidence="4" key="1">
    <citation type="journal article" date="2009" name="Genome Res.">
        <title>Comparative genomic analyses of the human fungal pathogens Coccidioides and their relatives.</title>
        <authorList>
            <person name="Sharpton T.J."/>
            <person name="Stajich J.E."/>
            <person name="Rounsley S.D."/>
            <person name="Gardner M.J."/>
            <person name="Wortman J.R."/>
            <person name="Jordar V.S."/>
            <person name="Maiti R."/>
            <person name="Kodira C.D."/>
            <person name="Neafsey D.E."/>
            <person name="Zeng Q."/>
            <person name="Hung C.-Y."/>
            <person name="McMahan C."/>
            <person name="Muszewska A."/>
            <person name="Grynberg M."/>
            <person name="Mandel M.A."/>
            <person name="Kellner E.M."/>
            <person name="Barker B.M."/>
            <person name="Galgiani J.N."/>
            <person name="Orbach M.J."/>
            <person name="Kirkland T.N."/>
            <person name="Cole G.T."/>
            <person name="Henn M.R."/>
            <person name="Birren B.W."/>
            <person name="Taylor J.W."/>
        </authorList>
    </citation>
    <scope>NUCLEOTIDE SEQUENCE [LARGE SCALE GENOMIC DNA]</scope>
    <source>
        <strain evidence="4">UAMH 1704</strain>
    </source>
</reference>
<dbReference type="Pfam" id="PF02492">
    <property type="entry name" value="cobW"/>
    <property type="match status" value="1"/>
</dbReference>
<feature type="domain" description="CobW/HypB/UreG nucleotide-binding" evidence="2">
    <location>
        <begin position="429"/>
        <end position="592"/>
    </location>
</feature>
<dbReference type="HOGENOM" id="CLU_369267_0_0_1"/>
<dbReference type="SUPFAM" id="SSF52540">
    <property type="entry name" value="P-loop containing nucleoside triphosphate hydrolases"/>
    <property type="match status" value="1"/>
</dbReference>
<dbReference type="InterPro" id="IPR036627">
    <property type="entry name" value="CobW-likC_sf"/>
</dbReference>